<evidence type="ECO:0000313" key="7">
    <source>
        <dbReference type="RefSeq" id="XP_010249805.1"/>
    </source>
</evidence>
<dbReference type="PANTHER" id="PTHR46868:SF3">
    <property type="entry name" value="FCS-LIKE ZINC FINGER 11"/>
    <property type="match status" value="1"/>
</dbReference>
<protein>
    <submittedName>
        <fullName evidence="7 8">Uncharacterized protein LOC104592250</fullName>
    </submittedName>
</protein>
<dbReference type="PROSITE" id="PS51795">
    <property type="entry name" value="ZF_FLZ"/>
    <property type="match status" value="1"/>
</dbReference>
<evidence type="ECO:0000256" key="1">
    <source>
        <dbReference type="ARBA" id="ARBA00009374"/>
    </source>
</evidence>
<dbReference type="OMA" id="KVTHIFC"/>
<keyword evidence="2" id="KW-0479">Metal-binding</keyword>
<dbReference type="InterPro" id="IPR007650">
    <property type="entry name" value="Zf-FLZ_dom"/>
</dbReference>
<dbReference type="STRING" id="4432.A0A1U7Z8P6"/>
<sequence>MLRKRSRSLQKDQSKSHIMPDCASESGFQSDVSGQKHKGSSFFSVPGLFVGFGSKGLSDSESARSPTSPLDYRIFSGLGNPFRSPRSCSDGPQKSWDCSKVGLSIVDSLNDESKPSGKVLRSSESKSILFGSQMKMNIPSPRRHLEGSVDSIVAPRSLPKSFVPLPHTLIKIPLIEIQLEPMQIGKVRSCLSDSGRSSPPWDFSRSPSPLTNLANGNINSNVKDIWAEQKTIQSGSPPIISGVPNLDNSLGMKPSSLPISIGSGHGFMGSLSASDIELSEDYTCVISHGPNPRTTHIFGDCILECHINDLINCSKKEQGIGSPRVEKRSDGSVPYPSNDFLSFCYSCKKKLDEGKDIFMYRGEKAFCSSSCRSQEILVEEEMEKSSNNSSENSPESTCPEEIFLAGMVVAT</sequence>
<feature type="zinc finger region" description="FLZ-type" evidence="3">
    <location>
        <begin position="339"/>
        <end position="383"/>
    </location>
</feature>
<dbReference type="AlphaFoldDB" id="A0A1U7Z8P6"/>
<evidence type="ECO:0000259" key="5">
    <source>
        <dbReference type="PROSITE" id="PS51795"/>
    </source>
</evidence>
<evidence type="ECO:0000313" key="6">
    <source>
        <dbReference type="Proteomes" id="UP000189703"/>
    </source>
</evidence>
<dbReference type="InterPro" id="IPR044585">
    <property type="entry name" value="FLZ10/11"/>
</dbReference>
<dbReference type="GeneID" id="104592250"/>
<dbReference type="RefSeq" id="XP_010249805.1">
    <property type="nucleotide sequence ID" value="XM_010251503.2"/>
</dbReference>
<evidence type="ECO:0000256" key="2">
    <source>
        <dbReference type="ARBA" id="ARBA00022723"/>
    </source>
</evidence>
<feature type="domain" description="FLZ-type" evidence="5">
    <location>
        <begin position="339"/>
        <end position="383"/>
    </location>
</feature>
<name>A0A1U7Z8P6_NELNU</name>
<evidence type="ECO:0000256" key="3">
    <source>
        <dbReference type="PROSITE-ProRule" id="PRU01131"/>
    </source>
</evidence>
<accession>A0A1U7Z8P6</accession>
<dbReference type="KEGG" id="nnu:104592250"/>
<feature type="region of interest" description="Disordered" evidence="4">
    <location>
        <begin position="1"/>
        <end position="37"/>
    </location>
</feature>
<keyword evidence="6" id="KW-1185">Reference proteome</keyword>
<dbReference type="Pfam" id="PF04570">
    <property type="entry name" value="zf-FLZ"/>
    <property type="match status" value="1"/>
</dbReference>
<dbReference type="RefSeq" id="XP_010249806.1">
    <property type="nucleotide sequence ID" value="XM_010251504.2"/>
</dbReference>
<evidence type="ECO:0000313" key="8">
    <source>
        <dbReference type="RefSeq" id="XP_010249806.1"/>
    </source>
</evidence>
<organism evidence="6 7">
    <name type="scientific">Nelumbo nucifera</name>
    <name type="common">Sacred lotus</name>
    <dbReference type="NCBI Taxonomy" id="4432"/>
    <lineage>
        <taxon>Eukaryota</taxon>
        <taxon>Viridiplantae</taxon>
        <taxon>Streptophyta</taxon>
        <taxon>Embryophyta</taxon>
        <taxon>Tracheophyta</taxon>
        <taxon>Spermatophyta</taxon>
        <taxon>Magnoliopsida</taxon>
        <taxon>Proteales</taxon>
        <taxon>Nelumbonaceae</taxon>
        <taxon>Nelumbo</taxon>
    </lineage>
</organism>
<dbReference type="OrthoDB" id="685855at2759"/>
<dbReference type="GO" id="GO:0046872">
    <property type="term" value="F:metal ion binding"/>
    <property type="evidence" value="ECO:0007669"/>
    <property type="project" value="UniProtKB-KW"/>
</dbReference>
<dbReference type="Proteomes" id="UP000189703">
    <property type="component" value="Unplaced"/>
</dbReference>
<dbReference type="PANTHER" id="PTHR46868">
    <property type="entry name" value="FCS-LIKE ZINC FINGER 11"/>
    <property type="match status" value="1"/>
</dbReference>
<gene>
    <name evidence="7 8" type="primary">LOC104592250</name>
</gene>
<reference evidence="7 8" key="1">
    <citation type="submission" date="2025-04" db="UniProtKB">
        <authorList>
            <consortium name="RefSeq"/>
        </authorList>
    </citation>
    <scope>IDENTIFICATION</scope>
</reference>
<evidence type="ECO:0000256" key="4">
    <source>
        <dbReference type="SAM" id="MobiDB-lite"/>
    </source>
</evidence>
<proteinExistence type="inferred from homology"/>
<dbReference type="eggNOG" id="ENOG502QWBW">
    <property type="taxonomic scope" value="Eukaryota"/>
</dbReference>
<comment type="similarity">
    <text evidence="1">Belongs to the FLZ family.</text>
</comment>